<evidence type="ECO:0000313" key="6">
    <source>
        <dbReference type="Proteomes" id="UP000199305"/>
    </source>
</evidence>
<dbReference type="STRING" id="658219.SAMN05216212_2552"/>
<dbReference type="SUPFAM" id="SSF46689">
    <property type="entry name" value="Homeodomain-like"/>
    <property type="match status" value="2"/>
</dbReference>
<name>A0A1G9CL77_9GAMM</name>
<evidence type="ECO:0000256" key="3">
    <source>
        <dbReference type="ARBA" id="ARBA00023163"/>
    </source>
</evidence>
<dbReference type="InterPro" id="IPR018060">
    <property type="entry name" value="HTH_AraC"/>
</dbReference>
<dbReference type="InterPro" id="IPR050204">
    <property type="entry name" value="AraC_XylS_family_regulators"/>
</dbReference>
<dbReference type="SMART" id="SM00342">
    <property type="entry name" value="HTH_ARAC"/>
    <property type="match status" value="1"/>
</dbReference>
<keyword evidence="3" id="KW-0804">Transcription</keyword>
<keyword evidence="6" id="KW-1185">Reference proteome</keyword>
<proteinExistence type="predicted"/>
<dbReference type="GO" id="GO:0043565">
    <property type="term" value="F:sequence-specific DNA binding"/>
    <property type="evidence" value="ECO:0007669"/>
    <property type="project" value="InterPro"/>
</dbReference>
<dbReference type="EMBL" id="FNFH01000005">
    <property type="protein sequence ID" value="SDK52453.1"/>
    <property type="molecule type" value="Genomic_DNA"/>
</dbReference>
<reference evidence="6" key="1">
    <citation type="submission" date="2016-10" db="EMBL/GenBank/DDBJ databases">
        <authorList>
            <person name="Varghese N."/>
            <person name="Submissions S."/>
        </authorList>
    </citation>
    <scope>NUCLEOTIDE SEQUENCE [LARGE SCALE GENOMIC DNA]</scope>
    <source>
        <strain evidence="6">CGMCC 1.10658</strain>
    </source>
</reference>
<evidence type="ECO:0000313" key="5">
    <source>
        <dbReference type="EMBL" id="SDK52453.1"/>
    </source>
</evidence>
<dbReference type="InterPro" id="IPR014710">
    <property type="entry name" value="RmlC-like_jellyroll"/>
</dbReference>
<evidence type="ECO:0000256" key="1">
    <source>
        <dbReference type="ARBA" id="ARBA00023015"/>
    </source>
</evidence>
<feature type="domain" description="HTH araC/xylS-type" evidence="4">
    <location>
        <begin position="172"/>
        <end position="273"/>
    </location>
</feature>
<protein>
    <submittedName>
        <fullName evidence="5">AraC-type DNA-binding protein</fullName>
    </submittedName>
</protein>
<dbReference type="InterPro" id="IPR037923">
    <property type="entry name" value="HTH-like"/>
</dbReference>
<dbReference type="Pfam" id="PF12833">
    <property type="entry name" value="HTH_18"/>
    <property type="match status" value="1"/>
</dbReference>
<dbReference type="AlphaFoldDB" id="A0A1G9CL77"/>
<keyword evidence="1" id="KW-0805">Transcription regulation</keyword>
<evidence type="ECO:0000259" key="4">
    <source>
        <dbReference type="PROSITE" id="PS01124"/>
    </source>
</evidence>
<dbReference type="GO" id="GO:0003700">
    <property type="term" value="F:DNA-binding transcription factor activity"/>
    <property type="evidence" value="ECO:0007669"/>
    <property type="project" value="InterPro"/>
</dbReference>
<dbReference type="PROSITE" id="PS01124">
    <property type="entry name" value="HTH_ARAC_FAMILY_2"/>
    <property type="match status" value="1"/>
</dbReference>
<evidence type="ECO:0000256" key="2">
    <source>
        <dbReference type="ARBA" id="ARBA00023125"/>
    </source>
</evidence>
<gene>
    <name evidence="5" type="ORF">SAMN05216212_2552</name>
</gene>
<keyword evidence="2 5" id="KW-0238">DNA-binding</keyword>
<dbReference type="PANTHER" id="PTHR46796">
    <property type="entry name" value="HTH-TYPE TRANSCRIPTIONAL ACTIVATOR RHAS-RELATED"/>
    <property type="match status" value="1"/>
</dbReference>
<dbReference type="Gene3D" id="2.60.120.10">
    <property type="entry name" value="Jelly Rolls"/>
    <property type="match status" value="1"/>
</dbReference>
<dbReference type="Proteomes" id="UP000199305">
    <property type="component" value="Unassembled WGS sequence"/>
</dbReference>
<dbReference type="Pfam" id="PF02311">
    <property type="entry name" value="AraC_binding"/>
    <property type="match status" value="1"/>
</dbReference>
<dbReference type="InterPro" id="IPR003313">
    <property type="entry name" value="AraC-bd"/>
</dbReference>
<sequence length="284" mass="31819">MHSAYWAENTELPPGQPLRVLRCQRGADELLSVGPNVHGLLEVLVFLRGCGRALLDGEPLDIGDGSVLFLPPLTVHELHLEGAAQDFFLLQLDPLQLDAQDARALRAEGPFLQRPDNRSMERLAMLLDWCCDLGREPGQLHPGDRLVQLLLHNLAQLVAGAGAPAVPAPAITRLRPLLEHFRDSRQLTLPLDDAAALCGISRSHFSRLFHRTLNLRYQDFLLDRKLQHAAHLLAYTELRIADIAHRCEFTDSAHLCSKFKRRFGATPQQFRRSSREGPELPDRG</sequence>
<accession>A0A1G9CL77</accession>
<organism evidence="5 6">
    <name type="scientific">Microbulbifer yueqingensis</name>
    <dbReference type="NCBI Taxonomy" id="658219"/>
    <lineage>
        <taxon>Bacteria</taxon>
        <taxon>Pseudomonadati</taxon>
        <taxon>Pseudomonadota</taxon>
        <taxon>Gammaproteobacteria</taxon>
        <taxon>Cellvibrionales</taxon>
        <taxon>Microbulbiferaceae</taxon>
        <taxon>Microbulbifer</taxon>
    </lineage>
</organism>
<dbReference type="SUPFAM" id="SSF51215">
    <property type="entry name" value="Regulatory protein AraC"/>
    <property type="match status" value="1"/>
</dbReference>
<dbReference type="InterPro" id="IPR009057">
    <property type="entry name" value="Homeodomain-like_sf"/>
</dbReference>
<dbReference type="Gene3D" id="1.10.10.60">
    <property type="entry name" value="Homeodomain-like"/>
    <property type="match status" value="2"/>
</dbReference>
<dbReference type="RefSeq" id="WP_175453111.1">
    <property type="nucleotide sequence ID" value="NZ_FNFH01000005.1"/>
</dbReference>